<dbReference type="Pfam" id="PF19365">
    <property type="entry name" value="DUF5941"/>
    <property type="match status" value="1"/>
</dbReference>
<dbReference type="EMBL" id="CP022753">
    <property type="protein sequence ID" value="ASU85517.1"/>
    <property type="molecule type" value="Genomic_DNA"/>
</dbReference>
<feature type="transmembrane region" description="Helical" evidence="1">
    <location>
        <begin position="100"/>
        <end position="126"/>
    </location>
</feature>
<evidence type="ECO:0000256" key="1">
    <source>
        <dbReference type="SAM" id="Phobius"/>
    </source>
</evidence>
<feature type="transmembrane region" description="Helical" evidence="1">
    <location>
        <begin position="35"/>
        <end position="55"/>
    </location>
</feature>
<evidence type="ECO:0000313" key="3">
    <source>
        <dbReference type="EMBL" id="ASU85517.1"/>
    </source>
</evidence>
<feature type="transmembrane region" description="Helical" evidence="1">
    <location>
        <begin position="62"/>
        <end position="80"/>
    </location>
</feature>
<keyword evidence="1" id="KW-0812">Transmembrane</keyword>
<name>A0A223SBJ1_9ACTN</name>
<evidence type="ECO:0000259" key="2">
    <source>
        <dbReference type="Pfam" id="PF19365"/>
    </source>
</evidence>
<dbReference type="KEGG" id="ngv:CDO52_24380"/>
<feature type="transmembrane region" description="Helical" evidence="1">
    <location>
        <begin position="157"/>
        <end position="184"/>
    </location>
</feature>
<dbReference type="OrthoDB" id="3436331at2"/>
<sequence length="215" mass="22540">MVASLRPRWYSAVDLRVLRDDGHLSVAFGRFGAGALPPLLPALAGALVVGVLLLAGLGRLSGITLFAPAAALLLAGVASGHPHDGRFDWMVPPVLRGTEYLYLLALGYGSGVPGPLVFVLLTAVVLHHRDAVRRPGCGVRPPAWATRAMLGWDGRMLFIACGGVLGWLPFAYGVLAGYLVVLLVGEATRSWLATPVTTLADVPRNERGGMDASTG</sequence>
<keyword evidence="1" id="KW-0472">Membrane</keyword>
<feature type="domain" description="DUF5941" evidence="2">
    <location>
        <begin position="13"/>
        <end position="195"/>
    </location>
</feature>
<dbReference type="AlphaFoldDB" id="A0A223SBJ1"/>
<accession>A0A223SBJ1</accession>
<reference evidence="3 4" key="1">
    <citation type="submission" date="2017-08" db="EMBL/GenBank/DDBJ databases">
        <title>The complete genome sequence of Nocardiopsis gilva YIM 90087.</title>
        <authorList>
            <person name="Yin M."/>
            <person name="Tang S."/>
        </authorList>
    </citation>
    <scope>NUCLEOTIDE SEQUENCE [LARGE SCALE GENOMIC DNA]</scope>
    <source>
        <strain evidence="3 4">YIM 90087</strain>
    </source>
</reference>
<dbReference type="Proteomes" id="UP000215005">
    <property type="component" value="Chromosome"/>
</dbReference>
<keyword evidence="4" id="KW-1185">Reference proteome</keyword>
<protein>
    <recommendedName>
        <fullName evidence="2">DUF5941 domain-containing protein</fullName>
    </recommendedName>
</protein>
<keyword evidence="1" id="KW-1133">Transmembrane helix</keyword>
<organism evidence="3 4">
    <name type="scientific">Nocardiopsis gilva YIM 90087</name>
    <dbReference type="NCBI Taxonomy" id="1235441"/>
    <lineage>
        <taxon>Bacteria</taxon>
        <taxon>Bacillati</taxon>
        <taxon>Actinomycetota</taxon>
        <taxon>Actinomycetes</taxon>
        <taxon>Streptosporangiales</taxon>
        <taxon>Nocardiopsidaceae</taxon>
        <taxon>Nocardiopsis</taxon>
    </lineage>
</organism>
<dbReference type="RefSeq" id="WP_051060747.1">
    <property type="nucleotide sequence ID" value="NZ_ANBG01000196.1"/>
</dbReference>
<dbReference type="InterPro" id="IPR045985">
    <property type="entry name" value="DUF5941"/>
</dbReference>
<evidence type="ECO:0000313" key="4">
    <source>
        <dbReference type="Proteomes" id="UP000215005"/>
    </source>
</evidence>
<proteinExistence type="predicted"/>
<gene>
    <name evidence="3" type="ORF">CDO52_24380</name>
</gene>